<dbReference type="PIRSF" id="PIRSF001134">
    <property type="entry name" value="Streptogrisin"/>
    <property type="match status" value="1"/>
</dbReference>
<dbReference type="SUPFAM" id="SSF50494">
    <property type="entry name" value="Trypsin-like serine proteases"/>
    <property type="match status" value="1"/>
</dbReference>
<keyword evidence="11" id="KW-1185">Reference proteome</keyword>
<feature type="active site" description="Charge relay system" evidence="7">
    <location>
        <position position="289"/>
    </location>
</feature>
<dbReference type="GO" id="GO:0006508">
    <property type="term" value="P:proteolysis"/>
    <property type="evidence" value="ECO:0007669"/>
    <property type="project" value="UniProtKB-KW"/>
</dbReference>
<feature type="active site" description="Charge relay system" evidence="7">
    <location>
        <position position="370"/>
    </location>
</feature>
<feature type="disulfide bond" evidence="8">
    <location>
        <begin position="245"/>
        <end position="261"/>
    </location>
</feature>
<organism evidence="10 11">
    <name type="scientific">Xylaria bambusicola</name>
    <dbReference type="NCBI Taxonomy" id="326684"/>
    <lineage>
        <taxon>Eukaryota</taxon>
        <taxon>Fungi</taxon>
        <taxon>Dikarya</taxon>
        <taxon>Ascomycota</taxon>
        <taxon>Pezizomycotina</taxon>
        <taxon>Sordariomycetes</taxon>
        <taxon>Xylariomycetidae</taxon>
        <taxon>Xylariales</taxon>
        <taxon>Xylariaceae</taxon>
        <taxon>Xylaria</taxon>
    </lineage>
</organism>
<dbReference type="Gene3D" id="3.30.300.50">
    <property type="match status" value="2"/>
</dbReference>
<dbReference type="AlphaFoldDB" id="A0AAN7UL64"/>
<evidence type="ECO:0000256" key="2">
    <source>
        <dbReference type="ARBA" id="ARBA00022729"/>
    </source>
</evidence>
<evidence type="ECO:0000256" key="7">
    <source>
        <dbReference type="PIRSR" id="PIRSR001134-1"/>
    </source>
</evidence>
<keyword evidence="2" id="KW-0732">Signal</keyword>
<dbReference type="GO" id="GO:0005576">
    <property type="term" value="C:extracellular region"/>
    <property type="evidence" value="ECO:0007669"/>
    <property type="project" value="InterPro"/>
</dbReference>
<feature type="domain" description="Peptidase S1A alpha-lytic prodomain" evidence="9">
    <location>
        <begin position="146"/>
        <end position="212"/>
    </location>
</feature>
<dbReference type="InterPro" id="IPR035070">
    <property type="entry name" value="Streptogrisin_prodomain"/>
</dbReference>
<dbReference type="InterPro" id="IPR001316">
    <property type="entry name" value="Pept_S1A_streptogrisin"/>
</dbReference>
<dbReference type="GO" id="GO:0004252">
    <property type="term" value="F:serine-type endopeptidase activity"/>
    <property type="evidence" value="ECO:0007669"/>
    <property type="project" value="InterPro"/>
</dbReference>
<evidence type="ECO:0000256" key="8">
    <source>
        <dbReference type="PIRSR" id="PIRSR001134-2"/>
    </source>
</evidence>
<feature type="disulfide bond" evidence="8">
    <location>
        <begin position="364"/>
        <end position="391"/>
    </location>
</feature>
<protein>
    <recommendedName>
        <fullName evidence="9">Peptidase S1A alpha-lytic prodomain domain-containing protein</fullName>
    </recommendedName>
</protein>
<name>A0AAN7UL64_9PEZI</name>
<feature type="disulfide bond" evidence="8">
    <location>
        <begin position="328"/>
        <end position="338"/>
    </location>
</feature>
<feature type="active site" description="Charge relay system" evidence="7">
    <location>
        <position position="260"/>
    </location>
</feature>
<evidence type="ECO:0000256" key="1">
    <source>
        <dbReference type="ARBA" id="ARBA00022670"/>
    </source>
</evidence>
<dbReference type="Proteomes" id="UP001305414">
    <property type="component" value="Unassembled WGS sequence"/>
</dbReference>
<keyword evidence="5" id="KW-0865">Zymogen</keyword>
<evidence type="ECO:0000256" key="4">
    <source>
        <dbReference type="ARBA" id="ARBA00022825"/>
    </source>
</evidence>
<dbReference type="PRINTS" id="PR00861">
    <property type="entry name" value="ALYTICPTASE"/>
</dbReference>
<dbReference type="InterPro" id="IPR009003">
    <property type="entry name" value="Peptidase_S1_PA"/>
</dbReference>
<keyword evidence="6 8" id="KW-1015">Disulfide bond</keyword>
<gene>
    <name evidence="10" type="ORF">RRF57_003056</name>
</gene>
<accession>A0AAN7UL64</accession>
<keyword evidence="1" id="KW-0645">Protease</keyword>
<dbReference type="Pfam" id="PF02983">
    <property type="entry name" value="Pro_Al_protease"/>
    <property type="match status" value="1"/>
</dbReference>
<comment type="caution">
    <text evidence="10">The sequence shown here is derived from an EMBL/GenBank/DDBJ whole genome shotgun (WGS) entry which is preliminary data.</text>
</comment>
<dbReference type="CDD" id="cd21112">
    <property type="entry name" value="alphaLP-like"/>
    <property type="match status" value="1"/>
</dbReference>
<proteinExistence type="predicted"/>
<dbReference type="InterPro" id="IPR004236">
    <property type="entry name" value="Pept_S1_alpha_lytic"/>
</dbReference>
<evidence type="ECO:0000313" key="11">
    <source>
        <dbReference type="Proteomes" id="UP001305414"/>
    </source>
</evidence>
<keyword evidence="4" id="KW-0720">Serine protease</keyword>
<dbReference type="Gene3D" id="2.40.10.10">
    <property type="entry name" value="Trypsin-like serine proteases"/>
    <property type="match status" value="2"/>
</dbReference>
<dbReference type="InterPro" id="IPR043504">
    <property type="entry name" value="Peptidase_S1_PA_chymotrypsin"/>
</dbReference>
<sequence length="416" mass="42396">MFSSGLAVFRRSIDSSGFLAFTISTPLSPHIVVRTLDMELTKFLAFLAVVLPVAYGAPSPVATSLHPEILAAMKRDLGLDAKEATARIAREHWAADVIEQLRSSAGDSFAGAWVAEDGHTLNVGITNEALASEVTAAGATPAIMANSLSKLEEAKKALDNQDISQVKTLEADSADVGIAAYYVDVTVNKLVFEALPGSIAHAEAMAAQVGLSASEFEVRTVESMPTTLATVRGGDAYYINNSARCSIGFAVTTGFVSAGHCGSVGSSAATSSGQSLGTFSGSVFPGSADMSYIRTVSGTSLTGQINGYGSGNLPVSGSTAAGVGSSICRSGSTTGVHCGTVRALGATVTYSQGRVTGLTQTNVCAEPGDSGGSFYSGSQAQGVTSGGSGDCSRGGTTYFQPVNEILQTYGLSLVRS</sequence>
<evidence type="ECO:0000256" key="3">
    <source>
        <dbReference type="ARBA" id="ARBA00022801"/>
    </source>
</evidence>
<dbReference type="EMBL" id="JAWHQM010000005">
    <property type="protein sequence ID" value="KAK5627341.1"/>
    <property type="molecule type" value="Genomic_DNA"/>
</dbReference>
<evidence type="ECO:0000256" key="5">
    <source>
        <dbReference type="ARBA" id="ARBA00023145"/>
    </source>
</evidence>
<keyword evidence="3" id="KW-0378">Hydrolase</keyword>
<reference evidence="10 11" key="1">
    <citation type="submission" date="2023-10" db="EMBL/GenBank/DDBJ databases">
        <title>Draft genome sequence of Xylaria bambusicola isolate GMP-LS, the root and basal stem rot pathogen of sugarcane in Indonesia.</title>
        <authorList>
            <person name="Selvaraj P."/>
            <person name="Muralishankar V."/>
            <person name="Muruganantham S."/>
            <person name="Sp S."/>
            <person name="Haryani S."/>
            <person name="Lau K.J.X."/>
            <person name="Naqvi N.I."/>
        </authorList>
    </citation>
    <scope>NUCLEOTIDE SEQUENCE [LARGE SCALE GENOMIC DNA]</scope>
    <source>
        <strain evidence="10">GMP-LS</strain>
    </source>
</reference>
<evidence type="ECO:0000256" key="6">
    <source>
        <dbReference type="ARBA" id="ARBA00023157"/>
    </source>
</evidence>
<evidence type="ECO:0000313" key="10">
    <source>
        <dbReference type="EMBL" id="KAK5627341.1"/>
    </source>
</evidence>
<evidence type="ECO:0000259" key="9">
    <source>
        <dbReference type="Pfam" id="PF02983"/>
    </source>
</evidence>